<dbReference type="EMBL" id="KN837278">
    <property type="protein sequence ID" value="KIJ29666.1"/>
    <property type="molecule type" value="Genomic_DNA"/>
</dbReference>
<feature type="coiled-coil region" evidence="4">
    <location>
        <begin position="266"/>
        <end position="377"/>
    </location>
</feature>
<evidence type="ECO:0000313" key="8">
    <source>
        <dbReference type="Proteomes" id="UP000054279"/>
    </source>
</evidence>
<dbReference type="InterPro" id="IPR057974">
    <property type="entry name" value="NUA/TPR/MLP1-2-like_dom"/>
</dbReference>
<sequence>VDVLRTRIEDTEREKRDLVGVVDRLRSDGAQAEGEIAALRESLKKARDEISELQAQVREVRSTDTTNKFKIQSLETQLQLAKQESDRNAAELDTKIEEFAKYRRDANAQRAALQTSYDSLTHDYESCKSELENIKRSDQHLRDQLNAALEKVNNLQDQLAEEGSAHKSQAEVQARLIQLLEKRNAEAKKRVEEVDREWDRTICEHQEREDRLKEQLQRERERADRLDSNLTRILESSEGIGAASATSPEPSASATIVAGFMKGTKLSDIFDENRRMKDELQKLKVENVRLMDTTTELISKVQEMAPHVSEQRFEYERQKQEAIQLSQQLSTVLAERDAAHHHVKDIEQKLTISRRENSLLESQLKDLGRQVQSLLREVTILQRPDLNHIPQEDESPADNVNEIDAMISNELVVFKHLPSFQEQYTRHLKIIRELGDRLERVTREQYEEQAQIERQALEEAADLIANLQQELETQKRSHEIEIRGFVQERDMYKARLSNQSPSKSMYASQNGHYGVPLGDNEYEALLADLQRNFDIYRTETGVDMNKLREELQESQSETAQLQASLAKANAKLENYNGTFVK</sequence>
<dbReference type="GO" id="GO:0017056">
    <property type="term" value="F:structural constituent of nuclear pore"/>
    <property type="evidence" value="ECO:0007669"/>
    <property type="project" value="TreeGrafter"/>
</dbReference>
<comment type="subcellular location">
    <subcellularLocation>
        <location evidence="1">Nucleus</location>
    </subcellularLocation>
</comment>
<proteinExistence type="predicted"/>
<dbReference type="Gene3D" id="1.10.287.1490">
    <property type="match status" value="1"/>
</dbReference>
<feature type="domain" description="NUA/TPR/MLP1-2-like" evidence="6">
    <location>
        <begin position="343"/>
        <end position="440"/>
    </location>
</feature>
<evidence type="ECO:0000256" key="3">
    <source>
        <dbReference type="ARBA" id="ARBA00023242"/>
    </source>
</evidence>
<dbReference type="GO" id="GO:0006406">
    <property type="term" value="P:mRNA export from nucleus"/>
    <property type="evidence" value="ECO:0007669"/>
    <property type="project" value="TreeGrafter"/>
</dbReference>
<accession>A0A0C9UWG1</accession>
<gene>
    <name evidence="7" type="ORF">M422DRAFT_268888</name>
</gene>
<feature type="coiled-coil region" evidence="4">
    <location>
        <begin position="544"/>
        <end position="578"/>
    </location>
</feature>
<evidence type="ECO:0000256" key="2">
    <source>
        <dbReference type="ARBA" id="ARBA00023054"/>
    </source>
</evidence>
<feature type="coiled-coil region" evidence="4">
    <location>
        <begin position="117"/>
        <end position="236"/>
    </location>
</feature>
<feature type="coiled-coil region" evidence="4">
    <location>
        <begin position="8"/>
        <end position="91"/>
    </location>
</feature>
<evidence type="ECO:0000259" key="6">
    <source>
        <dbReference type="Pfam" id="PF25785"/>
    </source>
</evidence>
<keyword evidence="3" id="KW-0539">Nucleus</keyword>
<dbReference type="HOGENOM" id="CLU_469782_0_0_1"/>
<feature type="domain" description="Nucleoprotein TPR/MPL1" evidence="5">
    <location>
        <begin position="65"/>
        <end position="136"/>
    </location>
</feature>
<dbReference type="InterPro" id="IPR057577">
    <property type="entry name" value="Nucleoprot-TPR/MLP1_dom"/>
</dbReference>
<keyword evidence="2 4" id="KW-0175">Coiled coil</keyword>
<feature type="non-terminal residue" evidence="7">
    <location>
        <position position="1"/>
    </location>
</feature>
<protein>
    <recommendedName>
        <fullName evidence="9">Nucleoprotein TPR</fullName>
    </recommendedName>
</protein>
<keyword evidence="8" id="KW-1185">Reference proteome</keyword>
<dbReference type="Pfam" id="PF25785">
    <property type="entry name" value="TPR"/>
    <property type="match status" value="1"/>
</dbReference>
<evidence type="ECO:0008006" key="9">
    <source>
        <dbReference type="Google" id="ProtNLM"/>
    </source>
</evidence>
<feature type="non-terminal residue" evidence="7">
    <location>
        <position position="581"/>
    </location>
</feature>
<evidence type="ECO:0000256" key="4">
    <source>
        <dbReference type="SAM" id="Coils"/>
    </source>
</evidence>
<dbReference type="AlphaFoldDB" id="A0A0C9UWG1"/>
<dbReference type="PANTHER" id="PTHR18898:SF2">
    <property type="entry name" value="NUCLEOPROTEIN TPR"/>
    <property type="match status" value="1"/>
</dbReference>
<dbReference type="GO" id="GO:0005643">
    <property type="term" value="C:nuclear pore"/>
    <property type="evidence" value="ECO:0007669"/>
    <property type="project" value="TreeGrafter"/>
</dbReference>
<dbReference type="OrthoDB" id="343070at2759"/>
<organism evidence="7 8">
    <name type="scientific">Sphaerobolus stellatus (strain SS14)</name>
    <dbReference type="NCBI Taxonomy" id="990650"/>
    <lineage>
        <taxon>Eukaryota</taxon>
        <taxon>Fungi</taxon>
        <taxon>Dikarya</taxon>
        <taxon>Basidiomycota</taxon>
        <taxon>Agaricomycotina</taxon>
        <taxon>Agaricomycetes</taxon>
        <taxon>Phallomycetidae</taxon>
        <taxon>Geastrales</taxon>
        <taxon>Sphaerobolaceae</taxon>
        <taxon>Sphaerobolus</taxon>
    </lineage>
</organism>
<dbReference type="PANTHER" id="PTHR18898">
    <property type="entry name" value="NUCLEOPROTEIN TPR-RELATED"/>
    <property type="match status" value="1"/>
</dbReference>
<evidence type="ECO:0000313" key="7">
    <source>
        <dbReference type="EMBL" id="KIJ29666.1"/>
    </source>
</evidence>
<dbReference type="Proteomes" id="UP000054279">
    <property type="component" value="Unassembled WGS sequence"/>
</dbReference>
<reference evidence="7 8" key="1">
    <citation type="submission" date="2014-06" db="EMBL/GenBank/DDBJ databases">
        <title>Evolutionary Origins and Diversification of the Mycorrhizal Mutualists.</title>
        <authorList>
            <consortium name="DOE Joint Genome Institute"/>
            <consortium name="Mycorrhizal Genomics Consortium"/>
            <person name="Kohler A."/>
            <person name="Kuo A."/>
            <person name="Nagy L.G."/>
            <person name="Floudas D."/>
            <person name="Copeland A."/>
            <person name="Barry K.W."/>
            <person name="Cichocki N."/>
            <person name="Veneault-Fourrey C."/>
            <person name="LaButti K."/>
            <person name="Lindquist E.A."/>
            <person name="Lipzen A."/>
            <person name="Lundell T."/>
            <person name="Morin E."/>
            <person name="Murat C."/>
            <person name="Riley R."/>
            <person name="Ohm R."/>
            <person name="Sun H."/>
            <person name="Tunlid A."/>
            <person name="Henrissat B."/>
            <person name="Grigoriev I.V."/>
            <person name="Hibbett D.S."/>
            <person name="Martin F."/>
        </authorList>
    </citation>
    <scope>NUCLEOTIDE SEQUENCE [LARGE SCALE GENOMIC DNA]</scope>
    <source>
        <strain evidence="7 8">SS14</strain>
    </source>
</reference>
<name>A0A0C9UWG1_SPHS4</name>
<feature type="coiled-coil region" evidence="4">
    <location>
        <begin position="443"/>
        <end position="477"/>
    </location>
</feature>
<evidence type="ECO:0000259" key="5">
    <source>
        <dbReference type="Pfam" id="PF25481"/>
    </source>
</evidence>
<evidence type="ECO:0000256" key="1">
    <source>
        <dbReference type="ARBA" id="ARBA00004123"/>
    </source>
</evidence>
<dbReference type="Pfam" id="PF25481">
    <property type="entry name" value="Nucleoprot-TPR"/>
    <property type="match status" value="1"/>
</dbReference>